<dbReference type="eggNOG" id="ENOG502ZCPM">
    <property type="taxonomic scope" value="Bacteria"/>
</dbReference>
<comment type="caution">
    <text evidence="2">The sequence shown here is derived from an EMBL/GenBank/DDBJ whole genome shotgun (WGS) entry which is preliminary data.</text>
</comment>
<keyword evidence="1" id="KW-0812">Transmembrane</keyword>
<proteinExistence type="predicted"/>
<feature type="transmembrane region" description="Helical" evidence="1">
    <location>
        <begin position="6"/>
        <end position="24"/>
    </location>
</feature>
<dbReference type="EMBL" id="BANR01000036">
    <property type="protein sequence ID" value="GAC50982.1"/>
    <property type="molecule type" value="Genomic_DNA"/>
</dbReference>
<name>L7KSS8_9ACTN</name>
<dbReference type="AlphaFoldDB" id="L7KSS8"/>
<protein>
    <submittedName>
        <fullName evidence="2">Uncharacterized protein</fullName>
    </submittedName>
</protein>
<reference evidence="2 3" key="1">
    <citation type="submission" date="2012-12" db="EMBL/GenBank/DDBJ databases">
        <title>Whole genome shotgun sequence of Gordonia aichiensis NBRC 108223.</title>
        <authorList>
            <person name="Isaki-Nakamura S."/>
            <person name="Hosoyama A."/>
            <person name="Tsuchikane K."/>
            <person name="Ando Y."/>
            <person name="Baba S."/>
            <person name="Ohji S."/>
            <person name="Hamada M."/>
            <person name="Tamura T."/>
            <person name="Yamazoe A."/>
            <person name="Yamazaki S."/>
            <person name="Fujita N."/>
        </authorList>
    </citation>
    <scope>NUCLEOTIDE SEQUENCE [LARGE SCALE GENOMIC DNA]</scope>
    <source>
        <strain evidence="2 3">NBRC 108223</strain>
    </source>
</reference>
<evidence type="ECO:0000313" key="3">
    <source>
        <dbReference type="Proteomes" id="UP000010988"/>
    </source>
</evidence>
<keyword evidence="3" id="KW-1185">Reference proteome</keyword>
<dbReference type="STRING" id="1220583.GOACH_36_00040"/>
<sequence>MVPSNWLTLLGFFALVAPGVYYDLRRSTKFAERRETTFREISRVVLVSTCCSAVALPLALAVGSGLRTWTESDFWPTPRDLVLANHAYVGDHVVPIGVGLFVFVATSIGVSEATLRIASRKAEAKISHASTWSKSFRDDCPQGAYPVVRVRLTGGVSWSGRVAHFSPDLEVADRELVLAPPIAMNANGASANLPKWGRVILRADQIESIAVRYERDTPSDTG</sequence>
<accession>L7KSS8</accession>
<evidence type="ECO:0000256" key="1">
    <source>
        <dbReference type="SAM" id="Phobius"/>
    </source>
</evidence>
<evidence type="ECO:0000313" key="2">
    <source>
        <dbReference type="EMBL" id="GAC50982.1"/>
    </source>
</evidence>
<organism evidence="2 3">
    <name type="scientific">Gordonia aichiensis NBRC 108223</name>
    <dbReference type="NCBI Taxonomy" id="1220583"/>
    <lineage>
        <taxon>Bacteria</taxon>
        <taxon>Bacillati</taxon>
        <taxon>Actinomycetota</taxon>
        <taxon>Actinomycetes</taxon>
        <taxon>Mycobacteriales</taxon>
        <taxon>Gordoniaceae</taxon>
        <taxon>Gordonia</taxon>
    </lineage>
</organism>
<dbReference type="Pfam" id="PF19865">
    <property type="entry name" value="DUF6338"/>
    <property type="match status" value="1"/>
</dbReference>
<keyword evidence="1" id="KW-0472">Membrane</keyword>
<gene>
    <name evidence="2" type="ORF">GOACH_36_00040</name>
</gene>
<dbReference type="Proteomes" id="UP000010988">
    <property type="component" value="Unassembled WGS sequence"/>
</dbReference>
<dbReference type="RefSeq" id="WP_005179829.1">
    <property type="nucleotide sequence ID" value="NZ_BANR01000036.1"/>
</dbReference>
<feature type="transmembrane region" description="Helical" evidence="1">
    <location>
        <begin position="44"/>
        <end position="66"/>
    </location>
</feature>
<dbReference type="InterPro" id="IPR045919">
    <property type="entry name" value="DUF6338"/>
</dbReference>
<feature type="transmembrane region" description="Helical" evidence="1">
    <location>
        <begin position="93"/>
        <end position="115"/>
    </location>
</feature>
<keyword evidence="1" id="KW-1133">Transmembrane helix</keyword>